<sequence>MRLRQIGEGVALVDALGSLLGAVAGRATARSLSAVLGPEGAAALATSIDADVGIFELRDADNEPVGLLSTAQVRDIDLFLARPEVRSICESYLIITTAAAGLGESDTAAAEESRSAIAEAFEEIAGRWCSENRTDAWHTLALDIWRLMAGELDSATERVRLYMQRDTRHGAQFTQGAVFASQLLRGSHRDFGSYSRSLTEVFRDTSRITHALEAGSMISAAMRRRYEELPMTQIQDDHRFLDSQLYVQRTIRPFRGDGQVSQAPGVAPIHSEELTRPHVRGRAVIIGNPGVGKSTLIGHMALQLSSDIELGLTPIVLLCKKIGAPSGEDVSIVEHVVRRLSADHSLTLNVNQIRDLLLLGKACLIFDGIDEVLDHTRRRTLIRRIEAFAEEFPAVSVLATSRKVGYEQARFSDDFQTYSLAEFDYRQFLEYVRRWFALTRRDDVERNAFIAESESVADIRSNPLMLSLLCGLYQARGYIPRNRRLVYRECADLLFTRWDASRQIEQPTDHRQHGNYLMHEIALFFFENQTAQAGVEESQLTGLIARFFENTAGLDRDESTRRARLFLEFCSGRAWLLSRLGTDARGRRLYSFTHRTFMEYYAAEAFVRRSDGIEHLVDRIEKVFRSNPSSVVPEVMVQAFDERVERGAEKVLRLLVARGTRGRTGVVADNYLTLCLRTVNVCAMSRAIIDLLPQMCLDFWREAGPVKTTNRSSAALFELHRDARAKMLDGRDHAKSGRLEYEIDRRWARFELIGSADQFDAGWADEVRPLLYANEGGNSRFQEVPWMRYVATHGLSIDQAIVDLWLLRHVVSPGELIVDAPNVRRAEPSLLTEGFGGVLPGVALRVIVSIIDGEWRLIDDWHRGLLRYYWRRTKVHVSHVIADEVLKVLYSEHVGWSLDWGSPAIGFAEVVEEAKPIFLWLALLDFEVSGSLAGMSEAVISELIGISKFWQAVNRNVAIDPDCSSSFGSYGNWARAWVHGQRIING</sequence>
<comment type="caution">
    <text evidence="2">The sequence shown here is derived from an EMBL/GenBank/DDBJ whole genome shotgun (WGS) entry which is preliminary data.</text>
</comment>
<dbReference type="PANTHER" id="PTHR46844">
    <property type="entry name" value="SLR5058 PROTEIN"/>
    <property type="match status" value="1"/>
</dbReference>
<organism evidence="2 3">
    <name type="scientific">Pseudonocardia endophytica</name>
    <dbReference type="NCBI Taxonomy" id="401976"/>
    <lineage>
        <taxon>Bacteria</taxon>
        <taxon>Bacillati</taxon>
        <taxon>Actinomycetota</taxon>
        <taxon>Actinomycetes</taxon>
        <taxon>Pseudonocardiales</taxon>
        <taxon>Pseudonocardiaceae</taxon>
        <taxon>Pseudonocardia</taxon>
    </lineage>
</organism>
<evidence type="ECO:0000313" key="3">
    <source>
        <dbReference type="Proteomes" id="UP000295560"/>
    </source>
</evidence>
<dbReference type="SUPFAM" id="SSF52540">
    <property type="entry name" value="P-loop containing nucleoside triphosphate hydrolases"/>
    <property type="match status" value="1"/>
</dbReference>
<proteinExistence type="predicted"/>
<dbReference type="PROSITE" id="PS50837">
    <property type="entry name" value="NACHT"/>
    <property type="match status" value="1"/>
</dbReference>
<gene>
    <name evidence="2" type="ORF">EV378_5373</name>
</gene>
<reference evidence="2 3" key="1">
    <citation type="submission" date="2019-03" db="EMBL/GenBank/DDBJ databases">
        <title>Sequencing the genomes of 1000 actinobacteria strains.</title>
        <authorList>
            <person name="Klenk H.-P."/>
        </authorList>
    </citation>
    <scope>NUCLEOTIDE SEQUENCE [LARGE SCALE GENOMIC DNA]</scope>
    <source>
        <strain evidence="2 3">DSM 44969</strain>
    </source>
</reference>
<evidence type="ECO:0000259" key="1">
    <source>
        <dbReference type="PROSITE" id="PS50837"/>
    </source>
</evidence>
<dbReference type="Pfam" id="PF05729">
    <property type="entry name" value="NACHT"/>
    <property type="match status" value="1"/>
</dbReference>
<dbReference type="AlphaFoldDB" id="A0A4R1HM47"/>
<keyword evidence="3" id="KW-1185">Reference proteome</keyword>
<dbReference type="InterPro" id="IPR007111">
    <property type="entry name" value="NACHT_NTPase"/>
</dbReference>
<name>A0A4R1HM47_PSEEN</name>
<feature type="domain" description="NACHT" evidence="1">
    <location>
        <begin position="281"/>
        <end position="402"/>
    </location>
</feature>
<dbReference type="EMBL" id="SMFZ01000002">
    <property type="protein sequence ID" value="TCK21390.1"/>
    <property type="molecule type" value="Genomic_DNA"/>
</dbReference>
<dbReference type="OrthoDB" id="135105at2"/>
<protein>
    <submittedName>
        <fullName evidence="2">NACHT domain-containing protein</fullName>
    </submittedName>
</protein>
<dbReference type="Gene3D" id="3.40.50.300">
    <property type="entry name" value="P-loop containing nucleotide triphosphate hydrolases"/>
    <property type="match status" value="1"/>
</dbReference>
<evidence type="ECO:0000313" key="2">
    <source>
        <dbReference type="EMBL" id="TCK21390.1"/>
    </source>
</evidence>
<dbReference type="PANTHER" id="PTHR46844:SF1">
    <property type="entry name" value="SLR5058 PROTEIN"/>
    <property type="match status" value="1"/>
</dbReference>
<accession>A0A4R1HM47</accession>
<dbReference type="Proteomes" id="UP000295560">
    <property type="component" value="Unassembled WGS sequence"/>
</dbReference>
<dbReference type="InterPro" id="IPR027417">
    <property type="entry name" value="P-loop_NTPase"/>
</dbReference>